<feature type="region of interest" description="Disordered" evidence="1">
    <location>
        <begin position="1"/>
        <end position="52"/>
    </location>
</feature>
<dbReference type="Proteomes" id="UP001497512">
    <property type="component" value="Chromosome 2"/>
</dbReference>
<accession>A0ABP0UBB1</accession>
<evidence type="ECO:0000256" key="1">
    <source>
        <dbReference type="SAM" id="MobiDB-lite"/>
    </source>
</evidence>
<organism evidence="2 3">
    <name type="scientific">Sphagnum troendelagicum</name>
    <dbReference type="NCBI Taxonomy" id="128251"/>
    <lineage>
        <taxon>Eukaryota</taxon>
        <taxon>Viridiplantae</taxon>
        <taxon>Streptophyta</taxon>
        <taxon>Embryophyta</taxon>
        <taxon>Bryophyta</taxon>
        <taxon>Sphagnophytina</taxon>
        <taxon>Sphagnopsida</taxon>
        <taxon>Sphagnales</taxon>
        <taxon>Sphagnaceae</taxon>
        <taxon>Sphagnum</taxon>
    </lineage>
</organism>
<gene>
    <name evidence="2" type="ORF">CSSPTR1EN2_LOCUS13575</name>
</gene>
<keyword evidence="3" id="KW-1185">Reference proteome</keyword>
<proteinExistence type="predicted"/>
<dbReference type="EMBL" id="OZ019894">
    <property type="protein sequence ID" value="CAK9216647.1"/>
    <property type="molecule type" value="Genomic_DNA"/>
</dbReference>
<protein>
    <submittedName>
        <fullName evidence="2">Uncharacterized protein</fullName>
    </submittedName>
</protein>
<name>A0ABP0UBB1_9BRYO</name>
<feature type="compositionally biased region" description="Basic residues" evidence="1">
    <location>
        <begin position="37"/>
        <end position="52"/>
    </location>
</feature>
<evidence type="ECO:0000313" key="3">
    <source>
        <dbReference type="Proteomes" id="UP001497512"/>
    </source>
</evidence>
<feature type="compositionally biased region" description="Basic residues" evidence="1">
    <location>
        <begin position="20"/>
        <end position="29"/>
    </location>
</feature>
<reference evidence="2" key="1">
    <citation type="submission" date="2024-02" db="EMBL/GenBank/DDBJ databases">
        <authorList>
            <consortium name="ELIXIR-Norway"/>
            <consortium name="Elixir Norway"/>
        </authorList>
    </citation>
    <scope>NUCLEOTIDE SEQUENCE</scope>
</reference>
<sequence>MTSNSSAGAELQAPSDHNKWFAHRGKRIRIGQAQRTSRNRYRPGKRSKRRRSFSVYVHALALHCEPGLASETNPG</sequence>
<evidence type="ECO:0000313" key="2">
    <source>
        <dbReference type="EMBL" id="CAK9216647.1"/>
    </source>
</evidence>